<dbReference type="InterPro" id="IPR000014">
    <property type="entry name" value="PAS"/>
</dbReference>
<dbReference type="PROSITE" id="PS50112">
    <property type="entry name" value="PAS"/>
    <property type="match status" value="1"/>
</dbReference>
<dbReference type="InterPro" id="IPR003661">
    <property type="entry name" value="HisK_dim/P_dom"/>
</dbReference>
<keyword evidence="11" id="KW-1185">Reference proteome</keyword>
<comment type="caution">
    <text evidence="10">The sequence shown here is derived from an EMBL/GenBank/DDBJ whole genome shotgun (WGS) entry which is preliminary data.</text>
</comment>
<dbReference type="SUPFAM" id="SSF47384">
    <property type="entry name" value="Homodimeric domain of signal transducing histidine kinase"/>
    <property type="match status" value="1"/>
</dbReference>
<dbReference type="PROSITE" id="PS50110">
    <property type="entry name" value="RESPONSE_REGULATORY"/>
    <property type="match status" value="1"/>
</dbReference>
<dbReference type="InterPro" id="IPR004358">
    <property type="entry name" value="Sig_transdc_His_kin-like_C"/>
</dbReference>
<feature type="compositionally biased region" description="Low complexity" evidence="5">
    <location>
        <begin position="44"/>
        <end position="53"/>
    </location>
</feature>
<keyword evidence="6" id="KW-0812">Transmembrane</keyword>
<dbReference type="Gene3D" id="3.40.50.2300">
    <property type="match status" value="1"/>
</dbReference>
<dbReference type="Pfam" id="PF02518">
    <property type="entry name" value="HATPase_c"/>
    <property type="match status" value="1"/>
</dbReference>
<evidence type="ECO:0000256" key="3">
    <source>
        <dbReference type="ARBA" id="ARBA00022553"/>
    </source>
</evidence>
<evidence type="ECO:0000313" key="11">
    <source>
        <dbReference type="Proteomes" id="UP001244297"/>
    </source>
</evidence>
<dbReference type="SUPFAM" id="SSF55785">
    <property type="entry name" value="PYP-like sensor domain (PAS domain)"/>
    <property type="match status" value="2"/>
</dbReference>
<reference evidence="11" key="1">
    <citation type="journal article" date="2019" name="Int. J. Syst. Evol. Microbiol.">
        <title>The Global Catalogue of Microorganisms (GCM) 10K type strain sequencing project: providing services to taxonomists for standard genome sequencing and annotation.</title>
        <authorList>
            <consortium name="The Broad Institute Genomics Platform"/>
            <consortium name="The Broad Institute Genome Sequencing Center for Infectious Disease"/>
            <person name="Wu L."/>
            <person name="Ma J."/>
        </authorList>
    </citation>
    <scope>NUCLEOTIDE SEQUENCE [LARGE SCALE GENOMIC DNA]</scope>
    <source>
        <strain evidence="11">CECT 7806</strain>
    </source>
</reference>
<feature type="compositionally biased region" description="Basic and acidic residues" evidence="5">
    <location>
        <begin position="802"/>
        <end position="813"/>
    </location>
</feature>
<dbReference type="InterPro" id="IPR036890">
    <property type="entry name" value="HATPase_C_sf"/>
</dbReference>
<evidence type="ECO:0000313" key="10">
    <source>
        <dbReference type="EMBL" id="MDN3570281.1"/>
    </source>
</evidence>
<dbReference type="RefSeq" id="WP_238287402.1">
    <property type="nucleotide sequence ID" value="NZ_BPQS01000010.1"/>
</dbReference>
<dbReference type="SMART" id="SM00388">
    <property type="entry name" value="HisKA"/>
    <property type="match status" value="1"/>
</dbReference>
<dbReference type="InterPro" id="IPR011006">
    <property type="entry name" value="CheY-like_superfamily"/>
</dbReference>
<dbReference type="CDD" id="cd00130">
    <property type="entry name" value="PAS"/>
    <property type="match status" value="1"/>
</dbReference>
<dbReference type="InterPro" id="IPR003594">
    <property type="entry name" value="HATPase_dom"/>
</dbReference>
<dbReference type="NCBIfam" id="NF046020">
    <property type="entry name" value="HisKinCckABruc"/>
    <property type="match status" value="1"/>
</dbReference>
<dbReference type="PANTHER" id="PTHR43065">
    <property type="entry name" value="SENSOR HISTIDINE KINASE"/>
    <property type="match status" value="1"/>
</dbReference>
<dbReference type="InterPro" id="IPR005467">
    <property type="entry name" value="His_kinase_dom"/>
</dbReference>
<dbReference type="PROSITE" id="PS50109">
    <property type="entry name" value="HIS_KIN"/>
    <property type="match status" value="1"/>
</dbReference>
<evidence type="ECO:0000256" key="2">
    <source>
        <dbReference type="ARBA" id="ARBA00012438"/>
    </source>
</evidence>
<evidence type="ECO:0000259" key="7">
    <source>
        <dbReference type="PROSITE" id="PS50109"/>
    </source>
</evidence>
<sequence>MADVTGPSAPAAGPQNSGLPVPAAQAAVQVPVAQATGPQGAGSQGTSSQGTGSIDRSEQPGRVGLLLVLAGLLVGAAIGLSFVANEQAQSLIVWLLALLAMAGVFFLFALAIGALQLSGSAARDDITKGIVDASPDGKLVVEDGGRLIYANEAYLRIASGDTFSNLVPVERILVGSPEVSEAVYRLSQASRDARAHTEEVRMSPPLGPTAGERGFGWYRVSVRPLARPRRAASLWTVADITAERERQENVFQELQHAIDYLDHAPAGFLSIDPAGAIVYMNATLAAWLGYDLASVGPGGPHLTEIAPEADVLVRTAGLPGEVRTDRFDLDLRRRNGHTLPVRLYHRVAFGKDGKPGSSRTFVINRSAGAEADEPQRAAEVRLARFLNNSPIAIATLDRTGRIARANASFTRLFGTVPRQADDGAIDGEAASRVEPNVADSVTDRTALEAGLARATSGLTDPEPIEVQLNGPGGRSARVWLSPADGGDPGQQTDESERVILYALDTTAQRQLEQQVAQAQKMNAVGQLAGGIAHDFNNVLQAIIGYSDLLLASHRPTDPAFQDIMQIKQNANRAAGLVRQLLAFSRRQTLRPEVMNVGEALSELTLLLKRLLGERVALELKHGRDVWPVKADVNQFEQVIVNLAVNARDAMPDGGKLMIRTENVTDPGTATSAEGRGGAPAGDHVLIEVRDTGQGIPPELMEKIFEPFFTTKEIGKGTGLGLSTVFGIVKQSGGTIDVQSAMGEGTAFRIYLPRHVPVAEPEEAPLLASEPSLPRTEAVLTKADGKPRETTAAARSGDAAQGKPDKPVPRKPAADHTGQGTILLVEDEDPVRAVNSRALSARGYTVLEAASGLEALAIVRDGSQPIDLVVSDVVMPEMDGPTLLREVRKHQPDLKVIFVSGYAEDAFRKNLPEGETFNFLPKPFSLKQLVETVKKTMAD</sequence>
<dbReference type="InterPro" id="IPR001789">
    <property type="entry name" value="Sig_transdc_resp-reg_receiver"/>
</dbReference>
<keyword evidence="3 4" id="KW-0597">Phosphoprotein</keyword>
<dbReference type="Pfam" id="PF00072">
    <property type="entry name" value="Response_reg"/>
    <property type="match status" value="1"/>
</dbReference>
<keyword evidence="6" id="KW-0472">Membrane</keyword>
<keyword evidence="6" id="KW-1133">Transmembrane helix</keyword>
<dbReference type="PRINTS" id="PR00344">
    <property type="entry name" value="BCTRLSENSOR"/>
</dbReference>
<dbReference type="SUPFAM" id="SSF55874">
    <property type="entry name" value="ATPase domain of HSP90 chaperone/DNA topoisomerase II/histidine kinase"/>
    <property type="match status" value="1"/>
</dbReference>
<comment type="catalytic activity">
    <reaction evidence="1">
        <text>ATP + protein L-histidine = ADP + protein N-phospho-L-histidine.</text>
        <dbReference type="EC" id="2.7.13.3"/>
    </reaction>
</comment>
<evidence type="ECO:0000259" key="9">
    <source>
        <dbReference type="PROSITE" id="PS50112"/>
    </source>
</evidence>
<feature type="region of interest" description="Disordered" evidence="5">
    <location>
        <begin position="455"/>
        <end position="493"/>
    </location>
</feature>
<name>A0ABT8AL37_9HYPH</name>
<evidence type="ECO:0000256" key="4">
    <source>
        <dbReference type="PROSITE-ProRule" id="PRU00169"/>
    </source>
</evidence>
<dbReference type="Gene3D" id="1.10.287.130">
    <property type="match status" value="1"/>
</dbReference>
<feature type="transmembrane region" description="Helical" evidence="6">
    <location>
        <begin position="63"/>
        <end position="84"/>
    </location>
</feature>
<feature type="domain" description="Response regulatory" evidence="8">
    <location>
        <begin position="820"/>
        <end position="936"/>
    </location>
</feature>
<dbReference type="InterPro" id="IPR035965">
    <property type="entry name" value="PAS-like_dom_sf"/>
</dbReference>
<dbReference type="SMART" id="SM00387">
    <property type="entry name" value="HATPase_c"/>
    <property type="match status" value="1"/>
</dbReference>
<feature type="domain" description="PAS" evidence="9">
    <location>
        <begin position="378"/>
        <end position="419"/>
    </location>
</feature>
<gene>
    <name evidence="10" type="ORF">QWZ18_06560</name>
</gene>
<dbReference type="EMBL" id="JAUFPT010000019">
    <property type="protein sequence ID" value="MDN3570281.1"/>
    <property type="molecule type" value="Genomic_DNA"/>
</dbReference>
<dbReference type="Gene3D" id="3.30.450.20">
    <property type="entry name" value="PAS domain"/>
    <property type="match status" value="3"/>
</dbReference>
<evidence type="ECO:0000256" key="5">
    <source>
        <dbReference type="SAM" id="MobiDB-lite"/>
    </source>
</evidence>
<dbReference type="Pfam" id="PF00512">
    <property type="entry name" value="HisKA"/>
    <property type="match status" value="1"/>
</dbReference>
<dbReference type="Proteomes" id="UP001244297">
    <property type="component" value="Unassembled WGS sequence"/>
</dbReference>
<evidence type="ECO:0000256" key="6">
    <source>
        <dbReference type="SAM" id="Phobius"/>
    </source>
</evidence>
<proteinExistence type="predicted"/>
<feature type="region of interest" description="Disordered" evidence="5">
    <location>
        <begin position="781"/>
        <end position="816"/>
    </location>
</feature>
<evidence type="ECO:0000259" key="8">
    <source>
        <dbReference type="PROSITE" id="PS50110"/>
    </source>
</evidence>
<feature type="region of interest" description="Disordered" evidence="5">
    <location>
        <begin position="1"/>
        <end position="20"/>
    </location>
</feature>
<feature type="transmembrane region" description="Helical" evidence="6">
    <location>
        <begin position="91"/>
        <end position="115"/>
    </location>
</feature>
<dbReference type="SMART" id="SM00091">
    <property type="entry name" value="PAS"/>
    <property type="match status" value="3"/>
</dbReference>
<dbReference type="SUPFAM" id="SSF52172">
    <property type="entry name" value="CheY-like"/>
    <property type="match status" value="1"/>
</dbReference>
<evidence type="ECO:0000256" key="1">
    <source>
        <dbReference type="ARBA" id="ARBA00000085"/>
    </source>
</evidence>
<dbReference type="InterPro" id="IPR036097">
    <property type="entry name" value="HisK_dim/P_sf"/>
</dbReference>
<dbReference type="SMART" id="SM00448">
    <property type="entry name" value="REC"/>
    <property type="match status" value="1"/>
</dbReference>
<organism evidence="10 11">
    <name type="scientific">Methylobacterium longum</name>
    <dbReference type="NCBI Taxonomy" id="767694"/>
    <lineage>
        <taxon>Bacteria</taxon>
        <taxon>Pseudomonadati</taxon>
        <taxon>Pseudomonadota</taxon>
        <taxon>Alphaproteobacteria</taxon>
        <taxon>Hyphomicrobiales</taxon>
        <taxon>Methylobacteriaceae</taxon>
        <taxon>Methylobacterium</taxon>
    </lineage>
</organism>
<feature type="domain" description="Histidine kinase" evidence="7">
    <location>
        <begin position="530"/>
        <end position="755"/>
    </location>
</feature>
<protein>
    <recommendedName>
        <fullName evidence="2">histidine kinase</fullName>
        <ecNumber evidence="2">2.7.13.3</ecNumber>
    </recommendedName>
</protein>
<accession>A0ABT8AL37</accession>
<dbReference type="CDD" id="cd00082">
    <property type="entry name" value="HisKA"/>
    <property type="match status" value="1"/>
</dbReference>
<dbReference type="Gene3D" id="3.30.565.10">
    <property type="entry name" value="Histidine kinase-like ATPase, C-terminal domain"/>
    <property type="match status" value="1"/>
</dbReference>
<dbReference type="PANTHER" id="PTHR43065:SF42">
    <property type="entry name" value="TWO-COMPONENT SENSOR PPRA"/>
    <property type="match status" value="1"/>
</dbReference>
<dbReference type="Pfam" id="PF13188">
    <property type="entry name" value="PAS_8"/>
    <property type="match status" value="2"/>
</dbReference>
<feature type="region of interest" description="Disordered" evidence="5">
    <location>
        <begin position="33"/>
        <end position="57"/>
    </location>
</feature>
<dbReference type="EC" id="2.7.13.3" evidence="2"/>
<feature type="modified residue" description="4-aspartylphosphate" evidence="4">
    <location>
        <position position="871"/>
    </location>
</feature>